<name>A0A8D8B4L8_CULPI</name>
<feature type="compositionally biased region" description="Acidic residues" evidence="1">
    <location>
        <begin position="79"/>
        <end position="94"/>
    </location>
</feature>
<feature type="compositionally biased region" description="Basic and acidic residues" evidence="1">
    <location>
        <begin position="17"/>
        <end position="31"/>
    </location>
</feature>
<proteinExistence type="predicted"/>
<reference evidence="2" key="1">
    <citation type="submission" date="2021-05" db="EMBL/GenBank/DDBJ databases">
        <authorList>
            <person name="Alioto T."/>
            <person name="Alioto T."/>
            <person name="Gomez Garrido J."/>
        </authorList>
    </citation>
    <scope>NUCLEOTIDE SEQUENCE</scope>
</reference>
<protein>
    <submittedName>
        <fullName evidence="2">(northern house mosquito) hypothetical protein</fullName>
    </submittedName>
</protein>
<dbReference type="EMBL" id="HBUE01061287">
    <property type="protein sequence ID" value="CAG6468788.1"/>
    <property type="molecule type" value="Transcribed_RNA"/>
</dbReference>
<feature type="compositionally biased region" description="Low complexity" evidence="1">
    <location>
        <begin position="171"/>
        <end position="207"/>
    </location>
</feature>
<feature type="compositionally biased region" description="Polar residues" evidence="1">
    <location>
        <begin position="97"/>
        <end position="129"/>
    </location>
</feature>
<feature type="region of interest" description="Disordered" evidence="1">
    <location>
        <begin position="17"/>
        <end position="49"/>
    </location>
</feature>
<dbReference type="AlphaFoldDB" id="A0A8D8B4L8"/>
<organism evidence="2">
    <name type="scientific">Culex pipiens</name>
    <name type="common">House mosquito</name>
    <dbReference type="NCBI Taxonomy" id="7175"/>
    <lineage>
        <taxon>Eukaryota</taxon>
        <taxon>Metazoa</taxon>
        <taxon>Ecdysozoa</taxon>
        <taxon>Arthropoda</taxon>
        <taxon>Hexapoda</taxon>
        <taxon>Insecta</taxon>
        <taxon>Pterygota</taxon>
        <taxon>Neoptera</taxon>
        <taxon>Endopterygota</taxon>
        <taxon>Diptera</taxon>
        <taxon>Nematocera</taxon>
        <taxon>Culicoidea</taxon>
        <taxon>Culicidae</taxon>
        <taxon>Culicinae</taxon>
        <taxon>Culicini</taxon>
        <taxon>Culex</taxon>
        <taxon>Culex</taxon>
    </lineage>
</organism>
<sequence>MWNMLVKLIQLSCIEGKEEERDDRRWQREDSELASYGEGEYRQSQETGRLAGMTEELVLANPFALEDDEENEFDRYSELEYDDDEDEEGSDEDLQYSGGQTSPTGRHQLSTASSYGQQQIKLESLSSPTRAFRLEPTDEVELPPPPPPAVVRSSAVVPDGGRHPSVIYETSSSSRYDGGLSSLRQNQQQHHPEQQLPNNGNLQQQQEIEYPQKGAASAVTAAKRKRDTAEFMPVESRQCPAKHTS</sequence>
<feature type="region of interest" description="Disordered" evidence="1">
    <location>
        <begin position="61"/>
        <end position="245"/>
    </location>
</feature>
<evidence type="ECO:0000256" key="1">
    <source>
        <dbReference type="SAM" id="MobiDB-lite"/>
    </source>
</evidence>
<accession>A0A8D8B4L8</accession>
<evidence type="ECO:0000313" key="2">
    <source>
        <dbReference type="EMBL" id="CAG6468788.1"/>
    </source>
</evidence>